<gene>
    <name evidence="2" type="ORF">EZS28_018349</name>
</gene>
<dbReference type="AlphaFoldDB" id="A0A5J4VU69"/>
<dbReference type="PANTHER" id="PTHR43272:SF107">
    <property type="entry name" value="LONG-CHAIN-FATTY-ACID--COA LIGASE 5"/>
    <property type="match status" value="1"/>
</dbReference>
<dbReference type="InterPro" id="IPR042099">
    <property type="entry name" value="ANL_N_sf"/>
</dbReference>
<dbReference type="PROSITE" id="PS00455">
    <property type="entry name" value="AMP_BINDING"/>
    <property type="match status" value="1"/>
</dbReference>
<dbReference type="GO" id="GO:0016020">
    <property type="term" value="C:membrane"/>
    <property type="evidence" value="ECO:0007669"/>
    <property type="project" value="TreeGrafter"/>
</dbReference>
<sequence length="683" mass="75776">MSETPVEYGEIRGKGYVVGSDPLQDTTTYEAVRDALEKNPKIRCLGSRAYLEDGRRGDYIWQDNETVLRKTKQIALALKNFWEGSSTLGLKRGDTVAILSKNIPDWIIVDLACASQGIIVVPIYDSYGPANCEVIINSTSPSVVFVASENVKFLQEACKKCSCVKEVILYDGNIVDDNFAAEANAADTTGSHTIESRGFTHLFSEILKKGENILLQDPTQDVFNPEVKPDDLETIVYTSGTSGVPKGAMLTYRNLVSGRRSLDDRIWNDTGVQDVYLSYLPLAHILERSVEIYGLITGQAIGYFSGSIPKVVEDLSFLKPTVLPVVPRVLSKIYAAVNGNVSKMGFMKKQAFKAAIWMKGKADIDKWTWANAPAQVVLKNVNKIFGSNLRVVFNGSAPVNGEIAEFLSRCMNCRIYEGYGLTEVAGVQCAMNWGNTTYGDQGYPLADIQMTLASAPEQGYFITDNPPRGEICFRGDAVFKGYWKDPEASAAVLKNGWFHTGDVAEFLPNGRVKIIDRLKQVFKLQQGDFVHVEEVERDVQTSTLIGQICVYGETLWSGLVGIVVPDKKLLLSWARSTKPEKYESGLAALKASQSTEQTIEQSEDAEFALVCKLPATNAYLLKHIKDLVREKGRKSIEIPQFIYVTPEEFSVSNDQATPTQKLKRVQIKQAYKTQLEEMSKTLR</sequence>
<dbReference type="SUPFAM" id="SSF56801">
    <property type="entry name" value="Acetyl-CoA synthetase-like"/>
    <property type="match status" value="1"/>
</dbReference>
<comment type="caution">
    <text evidence="2">The sequence shown here is derived from an EMBL/GenBank/DDBJ whole genome shotgun (WGS) entry which is preliminary data.</text>
</comment>
<dbReference type="PANTHER" id="PTHR43272">
    <property type="entry name" value="LONG-CHAIN-FATTY-ACID--COA LIGASE"/>
    <property type="match status" value="1"/>
</dbReference>
<dbReference type="OrthoDB" id="1700726at2759"/>
<dbReference type="EMBL" id="SNRW01004953">
    <property type="protein sequence ID" value="KAA6386122.1"/>
    <property type="molecule type" value="Genomic_DNA"/>
</dbReference>
<dbReference type="Proteomes" id="UP000324800">
    <property type="component" value="Unassembled WGS sequence"/>
</dbReference>
<feature type="domain" description="AMP-dependent synthetase/ligase" evidence="1">
    <location>
        <begin position="88"/>
        <end position="483"/>
    </location>
</feature>
<accession>A0A5J4VU69</accession>
<dbReference type="Pfam" id="PF00501">
    <property type="entry name" value="AMP-binding"/>
    <property type="match status" value="1"/>
</dbReference>
<evidence type="ECO:0000313" key="2">
    <source>
        <dbReference type="EMBL" id="KAA6386122.1"/>
    </source>
</evidence>
<dbReference type="InterPro" id="IPR000873">
    <property type="entry name" value="AMP-dep_synth/lig_dom"/>
</dbReference>
<evidence type="ECO:0000313" key="3">
    <source>
        <dbReference type="Proteomes" id="UP000324800"/>
    </source>
</evidence>
<name>A0A5J4VU69_9EUKA</name>
<reference evidence="2 3" key="1">
    <citation type="submission" date="2019-03" db="EMBL/GenBank/DDBJ databases">
        <title>Single cell metagenomics reveals metabolic interactions within the superorganism composed of flagellate Streblomastix strix and complex community of Bacteroidetes bacteria on its surface.</title>
        <authorList>
            <person name="Treitli S.C."/>
            <person name="Kolisko M."/>
            <person name="Husnik F."/>
            <person name="Keeling P."/>
            <person name="Hampl V."/>
        </authorList>
    </citation>
    <scope>NUCLEOTIDE SEQUENCE [LARGE SCALE GENOMIC DNA]</scope>
    <source>
        <strain evidence="2">ST1C</strain>
    </source>
</reference>
<evidence type="ECO:0000259" key="1">
    <source>
        <dbReference type="Pfam" id="PF00501"/>
    </source>
</evidence>
<dbReference type="Gene3D" id="3.40.50.12780">
    <property type="entry name" value="N-terminal domain of ligase-like"/>
    <property type="match status" value="1"/>
</dbReference>
<dbReference type="GO" id="GO:0005783">
    <property type="term" value="C:endoplasmic reticulum"/>
    <property type="evidence" value="ECO:0007669"/>
    <property type="project" value="TreeGrafter"/>
</dbReference>
<dbReference type="InterPro" id="IPR020845">
    <property type="entry name" value="AMP-binding_CS"/>
</dbReference>
<protein>
    <submittedName>
        <fullName evidence="2">Long-chain acyl-CoA synthetase</fullName>
    </submittedName>
</protein>
<dbReference type="GO" id="GO:0004467">
    <property type="term" value="F:long-chain fatty acid-CoA ligase activity"/>
    <property type="evidence" value="ECO:0007669"/>
    <property type="project" value="TreeGrafter"/>
</dbReference>
<proteinExistence type="predicted"/>
<organism evidence="2 3">
    <name type="scientific">Streblomastix strix</name>
    <dbReference type="NCBI Taxonomy" id="222440"/>
    <lineage>
        <taxon>Eukaryota</taxon>
        <taxon>Metamonada</taxon>
        <taxon>Preaxostyla</taxon>
        <taxon>Oxymonadida</taxon>
        <taxon>Streblomastigidae</taxon>
        <taxon>Streblomastix</taxon>
    </lineage>
</organism>